<protein>
    <submittedName>
        <fullName evidence="4">Cysteine protease</fullName>
    </submittedName>
</protein>
<dbReference type="InterPro" id="IPR050164">
    <property type="entry name" value="Peptidase_C19"/>
</dbReference>
<dbReference type="GO" id="GO:0006508">
    <property type="term" value="P:proteolysis"/>
    <property type="evidence" value="ECO:0007669"/>
    <property type="project" value="UniProtKB-KW"/>
</dbReference>
<reference evidence="4 5" key="1">
    <citation type="submission" date="2024-01" db="EMBL/GenBank/DDBJ databases">
        <title>The complete chloroplast genome sequence of Lithospermum erythrorhizon: insights into the phylogenetic relationship among Boraginaceae species and the maternal lineages of purple gromwells.</title>
        <authorList>
            <person name="Okada T."/>
            <person name="Watanabe K."/>
        </authorList>
    </citation>
    <scope>NUCLEOTIDE SEQUENCE [LARGE SCALE GENOMIC DNA]</scope>
</reference>
<dbReference type="GO" id="GO:0004843">
    <property type="term" value="F:cysteine-type deubiquitinase activity"/>
    <property type="evidence" value="ECO:0007669"/>
    <property type="project" value="InterPro"/>
</dbReference>
<dbReference type="PANTHER" id="PTHR24006:SF663">
    <property type="entry name" value="UBIQUITIN CARBOXYL-TERMINAL HYDROLASE 23"/>
    <property type="match status" value="1"/>
</dbReference>
<dbReference type="PROSITE" id="PS00972">
    <property type="entry name" value="USP_1"/>
    <property type="match status" value="1"/>
</dbReference>
<dbReference type="PROSITE" id="PS00028">
    <property type="entry name" value="ZINC_FINGER_C2H2_1"/>
    <property type="match status" value="1"/>
</dbReference>
<evidence type="ECO:0000313" key="5">
    <source>
        <dbReference type="Proteomes" id="UP001454036"/>
    </source>
</evidence>
<evidence type="ECO:0000313" key="4">
    <source>
        <dbReference type="EMBL" id="GAA0143329.1"/>
    </source>
</evidence>
<dbReference type="SUPFAM" id="SSF54001">
    <property type="entry name" value="Cysteine proteinases"/>
    <property type="match status" value="1"/>
</dbReference>
<dbReference type="InterPro" id="IPR013087">
    <property type="entry name" value="Znf_C2H2_type"/>
</dbReference>
<dbReference type="InterPro" id="IPR001394">
    <property type="entry name" value="Peptidase_C19_UCH"/>
</dbReference>
<dbReference type="PANTHER" id="PTHR24006">
    <property type="entry name" value="UBIQUITIN CARBOXYL-TERMINAL HYDROLASE"/>
    <property type="match status" value="1"/>
</dbReference>
<keyword evidence="4" id="KW-0645">Protease</keyword>
<comment type="caution">
    <text evidence="4">The sequence shown here is derived from an EMBL/GenBank/DDBJ whole genome shotgun (WGS) entry which is preliminary data.</text>
</comment>
<dbReference type="GO" id="GO:0016579">
    <property type="term" value="P:protein deubiquitination"/>
    <property type="evidence" value="ECO:0007669"/>
    <property type="project" value="InterPro"/>
</dbReference>
<evidence type="ECO:0000256" key="1">
    <source>
        <dbReference type="ARBA" id="ARBA00009085"/>
    </source>
</evidence>
<feature type="domain" description="USP" evidence="3">
    <location>
        <begin position="115"/>
        <end position="360"/>
    </location>
</feature>
<dbReference type="InterPro" id="IPR028889">
    <property type="entry name" value="USP"/>
</dbReference>
<sequence>MFKAPPMLASPPPPQSSSVQPHKAHVAAAEDENVAELPELFNRRIEFHLARKSSNGFGSYSSDKGEFQMEILNPEGNSGRVQSSESRALKPEGGDRNGLDAELLSLRLTFKRIGAGLQNLGNTCFLNSVLQCLTYTEPLAAYLQSGKHQTSCRAAGFCALCAIQRHVSRALNASGRILAPKDLVSNLRSISRNFRNARQEDAHEYMVNLLESMHKCCLPSGIPTESPTAYDRSLVHKIFGGRLRSQVKCLQCSYCSNKFDPFLDLSLEILKADSLFKALNHFTAKEQLDGGERQYQCQQCNQKVKALKQLTIHKPPHVLAIHLKRFGSHVQGQKINKKVDFGPTLDLKPFVTGPHVIVSF</sequence>
<dbReference type="InterPro" id="IPR038765">
    <property type="entry name" value="Papain-like_cys_pep_sf"/>
</dbReference>
<feature type="region of interest" description="Disordered" evidence="2">
    <location>
        <begin position="1"/>
        <end position="27"/>
    </location>
</feature>
<dbReference type="Proteomes" id="UP001454036">
    <property type="component" value="Unassembled WGS sequence"/>
</dbReference>
<gene>
    <name evidence="4" type="ORF">LIER_35722</name>
</gene>
<feature type="region of interest" description="Disordered" evidence="2">
    <location>
        <begin position="74"/>
        <end position="94"/>
    </location>
</feature>
<evidence type="ECO:0000259" key="3">
    <source>
        <dbReference type="PROSITE" id="PS50235"/>
    </source>
</evidence>
<name>A0AAV3NVP1_LITER</name>
<dbReference type="EMBL" id="BAABME010015860">
    <property type="protein sequence ID" value="GAA0143329.1"/>
    <property type="molecule type" value="Genomic_DNA"/>
</dbReference>
<accession>A0AAV3NVP1</accession>
<keyword evidence="5" id="KW-1185">Reference proteome</keyword>
<dbReference type="AlphaFoldDB" id="A0AAV3NVP1"/>
<dbReference type="Pfam" id="PF00443">
    <property type="entry name" value="UCH"/>
    <property type="match status" value="1"/>
</dbReference>
<dbReference type="FunFam" id="3.90.70.10:FF:000078">
    <property type="entry name" value="Ubiquitin carboxyl-terminal hydrolase 23"/>
    <property type="match status" value="1"/>
</dbReference>
<dbReference type="Gene3D" id="3.90.70.10">
    <property type="entry name" value="Cysteine proteinases"/>
    <property type="match status" value="1"/>
</dbReference>
<dbReference type="PROSITE" id="PS50235">
    <property type="entry name" value="USP_3"/>
    <property type="match status" value="1"/>
</dbReference>
<proteinExistence type="inferred from homology"/>
<dbReference type="GO" id="GO:0005634">
    <property type="term" value="C:nucleus"/>
    <property type="evidence" value="ECO:0007669"/>
    <property type="project" value="TreeGrafter"/>
</dbReference>
<evidence type="ECO:0000256" key="2">
    <source>
        <dbReference type="SAM" id="MobiDB-lite"/>
    </source>
</evidence>
<dbReference type="GO" id="GO:0005829">
    <property type="term" value="C:cytosol"/>
    <property type="evidence" value="ECO:0007669"/>
    <property type="project" value="TreeGrafter"/>
</dbReference>
<keyword evidence="4" id="KW-0378">Hydrolase</keyword>
<dbReference type="InterPro" id="IPR018200">
    <property type="entry name" value="USP_CS"/>
</dbReference>
<organism evidence="4 5">
    <name type="scientific">Lithospermum erythrorhizon</name>
    <name type="common">Purple gromwell</name>
    <name type="synonym">Lithospermum officinale var. erythrorhizon</name>
    <dbReference type="NCBI Taxonomy" id="34254"/>
    <lineage>
        <taxon>Eukaryota</taxon>
        <taxon>Viridiplantae</taxon>
        <taxon>Streptophyta</taxon>
        <taxon>Embryophyta</taxon>
        <taxon>Tracheophyta</taxon>
        <taxon>Spermatophyta</taxon>
        <taxon>Magnoliopsida</taxon>
        <taxon>eudicotyledons</taxon>
        <taxon>Gunneridae</taxon>
        <taxon>Pentapetalae</taxon>
        <taxon>asterids</taxon>
        <taxon>lamiids</taxon>
        <taxon>Boraginales</taxon>
        <taxon>Boraginaceae</taxon>
        <taxon>Boraginoideae</taxon>
        <taxon>Lithospermeae</taxon>
        <taxon>Lithospermum</taxon>
    </lineage>
</organism>
<comment type="similarity">
    <text evidence="1">Belongs to the peptidase C19 family.</text>
</comment>
<feature type="compositionally biased region" description="Polar residues" evidence="2">
    <location>
        <begin position="75"/>
        <end position="86"/>
    </location>
</feature>